<evidence type="ECO:0000313" key="3">
    <source>
        <dbReference type="EMBL" id="TBN54710.1"/>
    </source>
</evidence>
<dbReference type="InterPro" id="IPR036388">
    <property type="entry name" value="WH-like_DNA-bd_sf"/>
</dbReference>
<reference evidence="3 4" key="1">
    <citation type="submission" date="2019-02" db="EMBL/GenBank/DDBJ databases">
        <title>Hansschlegelia quercus sp. nov., a novel methylotrophic bacterium from buds of oak (Quercus robur L.).</title>
        <authorList>
            <person name="Agafonova N.V."/>
            <person name="Kaparullina E.N."/>
            <person name="Grouzdev D.S."/>
            <person name="Doronina N.V."/>
        </authorList>
    </citation>
    <scope>NUCLEOTIDE SEQUENCE [LARGE SCALE GENOMIC DNA]</scope>
    <source>
        <strain evidence="3 4">Dub</strain>
    </source>
</reference>
<dbReference type="Proteomes" id="UP000291613">
    <property type="component" value="Unassembled WGS sequence"/>
</dbReference>
<dbReference type="AlphaFoldDB" id="A0A4Q9GRI2"/>
<dbReference type="SUPFAM" id="SSF46955">
    <property type="entry name" value="Putative DNA-binding domain"/>
    <property type="match status" value="1"/>
</dbReference>
<dbReference type="InterPro" id="IPR041657">
    <property type="entry name" value="HTH_17"/>
</dbReference>
<proteinExistence type="predicted"/>
<organism evidence="3 4">
    <name type="scientific">Hansschlegelia quercus</name>
    <dbReference type="NCBI Taxonomy" id="2528245"/>
    <lineage>
        <taxon>Bacteria</taxon>
        <taxon>Pseudomonadati</taxon>
        <taxon>Pseudomonadota</taxon>
        <taxon>Alphaproteobacteria</taxon>
        <taxon>Hyphomicrobiales</taxon>
        <taxon>Methylopilaceae</taxon>
        <taxon>Hansschlegelia</taxon>
    </lineage>
</organism>
<comment type="caution">
    <text evidence="3">The sequence shown here is derived from an EMBL/GenBank/DDBJ whole genome shotgun (WGS) entry which is preliminary data.</text>
</comment>
<dbReference type="InterPro" id="IPR009061">
    <property type="entry name" value="DNA-bd_dom_put_sf"/>
</dbReference>
<gene>
    <name evidence="3" type="ORF">EYR15_00640</name>
</gene>
<dbReference type="EMBL" id="SIUB01000001">
    <property type="protein sequence ID" value="TBN54710.1"/>
    <property type="molecule type" value="Genomic_DNA"/>
</dbReference>
<evidence type="ECO:0000256" key="1">
    <source>
        <dbReference type="SAM" id="MobiDB-lite"/>
    </source>
</evidence>
<evidence type="ECO:0000259" key="2">
    <source>
        <dbReference type="Pfam" id="PF12728"/>
    </source>
</evidence>
<sequence>MESRGVLLTRKQIAAAYGVDVATVQRWKKRGLLQPEQPGGRGGTWRLPTAAVKPKKDGEG</sequence>
<dbReference type="OrthoDB" id="8456232at2"/>
<evidence type="ECO:0000313" key="4">
    <source>
        <dbReference type="Proteomes" id="UP000291613"/>
    </source>
</evidence>
<dbReference type="Pfam" id="PF12728">
    <property type="entry name" value="HTH_17"/>
    <property type="match status" value="1"/>
</dbReference>
<protein>
    <submittedName>
        <fullName evidence="3">MerR family transcriptional regulator</fullName>
    </submittedName>
</protein>
<keyword evidence="4" id="KW-1185">Reference proteome</keyword>
<accession>A0A4Q9GRI2</accession>
<dbReference type="Gene3D" id="1.10.10.10">
    <property type="entry name" value="Winged helix-like DNA-binding domain superfamily/Winged helix DNA-binding domain"/>
    <property type="match status" value="1"/>
</dbReference>
<name>A0A4Q9GRI2_9HYPH</name>
<feature type="region of interest" description="Disordered" evidence="1">
    <location>
        <begin position="33"/>
        <end position="60"/>
    </location>
</feature>
<feature type="domain" description="Helix-turn-helix" evidence="2">
    <location>
        <begin position="7"/>
        <end position="52"/>
    </location>
</feature>